<organism evidence="1 2">
    <name type="scientific">Mycoemilia scoparia</name>
    <dbReference type="NCBI Taxonomy" id="417184"/>
    <lineage>
        <taxon>Eukaryota</taxon>
        <taxon>Fungi</taxon>
        <taxon>Fungi incertae sedis</taxon>
        <taxon>Zoopagomycota</taxon>
        <taxon>Kickxellomycotina</taxon>
        <taxon>Kickxellomycetes</taxon>
        <taxon>Kickxellales</taxon>
        <taxon>Kickxellaceae</taxon>
        <taxon>Mycoemilia</taxon>
    </lineage>
</organism>
<dbReference type="AlphaFoldDB" id="A0A9W7ZYS8"/>
<evidence type="ECO:0008006" key="3">
    <source>
        <dbReference type="Google" id="ProtNLM"/>
    </source>
</evidence>
<dbReference type="SUPFAM" id="SSF52540">
    <property type="entry name" value="P-loop containing nucleoside triphosphate hydrolases"/>
    <property type="match status" value="1"/>
</dbReference>
<dbReference type="EMBL" id="JANBPU010000249">
    <property type="protein sequence ID" value="KAJ1913636.1"/>
    <property type="molecule type" value="Genomic_DNA"/>
</dbReference>
<keyword evidence="2" id="KW-1185">Reference proteome</keyword>
<dbReference type="InterPro" id="IPR027417">
    <property type="entry name" value="P-loop_NTPase"/>
</dbReference>
<reference evidence="1" key="1">
    <citation type="submission" date="2022-07" db="EMBL/GenBank/DDBJ databases">
        <title>Phylogenomic reconstructions and comparative analyses of Kickxellomycotina fungi.</title>
        <authorList>
            <person name="Reynolds N.K."/>
            <person name="Stajich J.E."/>
            <person name="Barry K."/>
            <person name="Grigoriev I.V."/>
            <person name="Crous P."/>
            <person name="Smith M.E."/>
        </authorList>
    </citation>
    <scope>NUCLEOTIDE SEQUENCE</scope>
    <source>
        <strain evidence="1">NBRC 100468</strain>
    </source>
</reference>
<proteinExistence type="predicted"/>
<dbReference type="Gene3D" id="3.40.50.300">
    <property type="entry name" value="P-loop containing nucleotide triphosphate hydrolases"/>
    <property type="match status" value="1"/>
</dbReference>
<evidence type="ECO:0000313" key="2">
    <source>
        <dbReference type="Proteomes" id="UP001150538"/>
    </source>
</evidence>
<dbReference type="OrthoDB" id="347435at2759"/>
<dbReference type="PANTHER" id="PTHR10285">
    <property type="entry name" value="URIDINE KINASE"/>
    <property type="match status" value="1"/>
</dbReference>
<accession>A0A9W7ZYS8</accession>
<comment type="caution">
    <text evidence="1">The sequence shown here is derived from an EMBL/GenBank/DDBJ whole genome shotgun (WGS) entry which is preliminary data.</text>
</comment>
<gene>
    <name evidence="1" type="ORF">H4219_005130</name>
</gene>
<dbReference type="Proteomes" id="UP001150538">
    <property type="component" value="Unassembled WGS sequence"/>
</dbReference>
<name>A0A9W7ZYS8_9FUNG</name>
<sequence>MRRDIVDLAKDFIVQLHKRKLARGTKGPLICGVSGPQGSGKTTLCGQLIKKLTSSPYSLNVVAFSTDDLYLPYESQQSLAKLNPRNPLWQHRGNAGTHDVDLGRNTLCALRYINEDENYSVALPRYDKSAYGGKGDQVAKPEWPIVKGPLDLVLFEGWQVGFPPLTDRELEELVMKTLLSGDGSSHILKYDMDTLKAINKASCKYQRYWYDQLDAFIWIQAQKLDYVYDWRWQQEETLSKRLKKDAEANNDNKDEKRGSMTREQVVNFVDKFMPGYELHLPKLHKQGFRHTSQMGILKRAKCPQLTIVLDKQRKVTEFKDNLPGKSRL</sequence>
<protein>
    <recommendedName>
        <fullName evidence="3">P-loop containing nucleoside triphosphate hydrolase protein</fullName>
    </recommendedName>
</protein>
<evidence type="ECO:0000313" key="1">
    <source>
        <dbReference type="EMBL" id="KAJ1913636.1"/>
    </source>
</evidence>